<evidence type="ECO:0000256" key="1">
    <source>
        <dbReference type="SAM" id="SignalP"/>
    </source>
</evidence>
<dbReference type="AlphaFoldDB" id="A0A6M5Z0Q9"/>
<accession>A0A6M5Z0Q9</accession>
<organism evidence="2 3">
    <name type="scientific">Frigoriglobus tundricola</name>
    <dbReference type="NCBI Taxonomy" id="2774151"/>
    <lineage>
        <taxon>Bacteria</taxon>
        <taxon>Pseudomonadati</taxon>
        <taxon>Planctomycetota</taxon>
        <taxon>Planctomycetia</taxon>
        <taxon>Gemmatales</taxon>
        <taxon>Gemmataceae</taxon>
        <taxon>Frigoriglobus</taxon>
    </lineage>
</organism>
<feature type="chain" id="PRO_5027105849" evidence="1">
    <location>
        <begin position="18"/>
        <end position="385"/>
    </location>
</feature>
<keyword evidence="1" id="KW-0732">Signal</keyword>
<evidence type="ECO:0000313" key="2">
    <source>
        <dbReference type="EMBL" id="QJW99977.1"/>
    </source>
</evidence>
<proteinExistence type="predicted"/>
<dbReference type="KEGG" id="ftj:FTUN_7600"/>
<reference evidence="3" key="1">
    <citation type="submission" date="2020-05" db="EMBL/GenBank/DDBJ databases">
        <title>Frigoriglobus tundricola gen. nov., sp. nov., a psychrotolerant cellulolytic planctomycete of the family Gemmataceae with two divergent copies of 16S rRNA gene.</title>
        <authorList>
            <person name="Kulichevskaya I.S."/>
            <person name="Ivanova A.A."/>
            <person name="Naumoff D.G."/>
            <person name="Beletsky A.V."/>
            <person name="Rijpstra W.I.C."/>
            <person name="Sinninghe Damste J.S."/>
            <person name="Mardanov A.V."/>
            <person name="Ravin N.V."/>
            <person name="Dedysh S.N."/>
        </authorList>
    </citation>
    <scope>NUCLEOTIDE SEQUENCE [LARGE SCALE GENOMIC DNA]</scope>
    <source>
        <strain evidence="3">PL17</strain>
    </source>
</reference>
<evidence type="ECO:0000313" key="3">
    <source>
        <dbReference type="Proteomes" id="UP000503447"/>
    </source>
</evidence>
<gene>
    <name evidence="2" type="ORF">FTUN_7600</name>
</gene>
<feature type="signal peptide" evidence="1">
    <location>
        <begin position="1"/>
        <end position="17"/>
    </location>
</feature>
<keyword evidence="3" id="KW-1185">Reference proteome</keyword>
<protein>
    <submittedName>
        <fullName evidence="2">Uncharacterized protein</fullName>
    </submittedName>
</protein>
<name>A0A6M5Z0Q9_9BACT</name>
<dbReference type="Proteomes" id="UP000503447">
    <property type="component" value="Chromosome"/>
</dbReference>
<sequence length="385" mass="40859">MLLILLAAALAAPPDPAAWKFVDETTFAGRSVLTFRTVELADAPTRPLHAADKPPAGAKFGSAGLGPGGRQRLGVVWHAGTSTLWFDADGDGRFAPAERHTLAEKPIETKVAISFGDAGTQTRTVLIRKRGEGVAWAVRGYTVGTVTVGGKPVAAALTDGDGDGCFDSPGADRVWLDWDGDGKFDPLTEQFPLGNAISAGGTALLVRPRPDGLGARVRERPSETGTLRVLVPRLPKSEVVELSANYVSEFGELVVVRAEDKPQKLPTGKYRVDSVQLALSDVDGKVWRYTFSSGARTHDVEISKGKETVHRLLGDPKVTVSFDAGTGVAAGESFVVQADVVASGLYLTKCEVATKFSEYGREVCAEIKLTEPGSVTLDRCESGFH</sequence>
<dbReference type="RefSeq" id="WP_193376974.1">
    <property type="nucleotide sequence ID" value="NZ_CP053452.2"/>
</dbReference>
<dbReference type="EMBL" id="CP053452">
    <property type="protein sequence ID" value="QJW99977.1"/>
    <property type="molecule type" value="Genomic_DNA"/>
</dbReference>